<name>A0A0R2D6Y4_9LACO</name>
<feature type="transmembrane region" description="Helical" evidence="1">
    <location>
        <begin position="45"/>
        <end position="66"/>
    </location>
</feature>
<dbReference type="Proteomes" id="UP000051638">
    <property type="component" value="Unassembled WGS sequence"/>
</dbReference>
<keyword evidence="1" id="KW-1133">Transmembrane helix</keyword>
<gene>
    <name evidence="2" type="ORF">FC24_GL001990</name>
</gene>
<dbReference type="AlphaFoldDB" id="A0A0R2D6Y4"/>
<feature type="transmembrane region" description="Helical" evidence="1">
    <location>
        <begin position="105"/>
        <end position="125"/>
    </location>
</feature>
<evidence type="ECO:0000313" key="2">
    <source>
        <dbReference type="EMBL" id="KRM99687.1"/>
    </source>
</evidence>
<keyword evidence="1" id="KW-0472">Membrane</keyword>
<feature type="transmembrane region" description="Helical" evidence="1">
    <location>
        <begin position="12"/>
        <end position="33"/>
    </location>
</feature>
<evidence type="ECO:0000313" key="3">
    <source>
        <dbReference type="Proteomes" id="UP000051638"/>
    </source>
</evidence>
<organism evidence="2 3">
    <name type="scientific">Loigolactobacillus rennini DSM 20253</name>
    <dbReference type="NCBI Taxonomy" id="1423796"/>
    <lineage>
        <taxon>Bacteria</taxon>
        <taxon>Bacillati</taxon>
        <taxon>Bacillota</taxon>
        <taxon>Bacilli</taxon>
        <taxon>Lactobacillales</taxon>
        <taxon>Lactobacillaceae</taxon>
        <taxon>Loigolactobacillus</taxon>
    </lineage>
</organism>
<dbReference type="PATRIC" id="fig|1423796.3.peg.2019"/>
<feature type="transmembrane region" description="Helical" evidence="1">
    <location>
        <begin position="73"/>
        <end position="93"/>
    </location>
</feature>
<feature type="transmembrane region" description="Helical" evidence="1">
    <location>
        <begin position="192"/>
        <end position="210"/>
    </location>
</feature>
<protein>
    <submittedName>
        <fullName evidence="2">Integral membrane protein</fullName>
    </submittedName>
</protein>
<dbReference type="InterPro" id="IPR014509">
    <property type="entry name" value="YjdF-like"/>
</dbReference>
<feature type="transmembrane region" description="Helical" evidence="1">
    <location>
        <begin position="137"/>
        <end position="157"/>
    </location>
</feature>
<sequence length="225" mass="25364">MTSLKNWHFSDYLLVFVLASMIISLGLTVKAILATSGAAREQELFLLLEIILGIVILLLPQGVAWLGHFELPAILYTLFIVFIYGAVYLGTIYHFYSLVPLWDKLLHVGSAMLLGCLGYALFGLFTPKKQLRQLSPFMLSLFAFTFGLALGVFWEFYEFTFDGLLGLNMQRFMVGNTLLHGRAALMDTMGDLFADALGALIIVIIGYCGIKRNPRWLDKFLFRKK</sequence>
<proteinExistence type="predicted"/>
<dbReference type="Pfam" id="PF09997">
    <property type="entry name" value="DUF2238"/>
    <property type="match status" value="1"/>
</dbReference>
<comment type="caution">
    <text evidence="2">The sequence shown here is derived from an EMBL/GenBank/DDBJ whole genome shotgun (WGS) entry which is preliminary data.</text>
</comment>
<accession>A0A0R2D6Y4</accession>
<dbReference type="STRING" id="1423796.FC24_GL001990"/>
<evidence type="ECO:0000256" key="1">
    <source>
        <dbReference type="SAM" id="Phobius"/>
    </source>
</evidence>
<keyword evidence="1" id="KW-0812">Transmembrane</keyword>
<keyword evidence="3" id="KW-1185">Reference proteome</keyword>
<dbReference type="EMBL" id="AYYI01000007">
    <property type="protein sequence ID" value="KRM99687.1"/>
    <property type="molecule type" value="Genomic_DNA"/>
</dbReference>
<reference evidence="2 3" key="1">
    <citation type="journal article" date="2015" name="Genome Announc.">
        <title>Expanding the biotechnology potential of lactobacilli through comparative genomics of 213 strains and associated genera.</title>
        <authorList>
            <person name="Sun Z."/>
            <person name="Harris H.M."/>
            <person name="McCann A."/>
            <person name="Guo C."/>
            <person name="Argimon S."/>
            <person name="Zhang W."/>
            <person name="Yang X."/>
            <person name="Jeffery I.B."/>
            <person name="Cooney J.C."/>
            <person name="Kagawa T.F."/>
            <person name="Liu W."/>
            <person name="Song Y."/>
            <person name="Salvetti E."/>
            <person name="Wrobel A."/>
            <person name="Rasinkangas P."/>
            <person name="Parkhill J."/>
            <person name="Rea M.C."/>
            <person name="O'Sullivan O."/>
            <person name="Ritari J."/>
            <person name="Douillard F.P."/>
            <person name="Paul Ross R."/>
            <person name="Yang R."/>
            <person name="Briner A.E."/>
            <person name="Felis G.E."/>
            <person name="de Vos W.M."/>
            <person name="Barrangou R."/>
            <person name="Klaenhammer T.R."/>
            <person name="Caufield P.W."/>
            <person name="Cui Y."/>
            <person name="Zhang H."/>
            <person name="O'Toole P.W."/>
        </authorList>
    </citation>
    <scope>NUCLEOTIDE SEQUENCE [LARGE SCALE GENOMIC DNA]</scope>
    <source>
        <strain evidence="2 3">DSM 20253</strain>
    </source>
</reference>